<keyword evidence="13 17" id="KW-0503">Monooxygenase</keyword>
<dbReference type="Proteomes" id="UP001497472">
    <property type="component" value="Unassembled WGS sequence"/>
</dbReference>
<evidence type="ECO:0000256" key="15">
    <source>
        <dbReference type="ARBA" id="ARBA00047827"/>
    </source>
</evidence>
<comment type="similarity">
    <text evidence="5 17">Belongs to the cytochrome P450 family.</text>
</comment>
<dbReference type="InterPro" id="IPR017972">
    <property type="entry name" value="Cyt_P450_CS"/>
</dbReference>
<comment type="function">
    <text evidence="2">May be involved in the metabolism of insect hormones and in the breakdown of synthetic insecticides.</text>
</comment>
<reference evidence="18 19" key="1">
    <citation type="submission" date="2023-11" db="EMBL/GenBank/DDBJ databases">
        <authorList>
            <person name="Okamura Y."/>
        </authorList>
    </citation>
    <scope>NUCLEOTIDE SEQUENCE [LARGE SCALE GENOMIC DNA]</scope>
</reference>
<dbReference type="GO" id="GO:0016712">
    <property type="term" value="F:oxidoreductase activity, acting on paired donors, with incorporation or reduction of molecular oxygen, reduced flavin or flavoprotein as one donor, and incorporation of one atom of oxygen"/>
    <property type="evidence" value="ECO:0007669"/>
    <property type="project" value="UniProtKB-EC"/>
</dbReference>
<evidence type="ECO:0000256" key="7">
    <source>
        <dbReference type="ARBA" id="ARBA00022617"/>
    </source>
</evidence>
<dbReference type="EMBL" id="CAVLEF010000144">
    <property type="protein sequence ID" value="CAK1552455.1"/>
    <property type="molecule type" value="Genomic_DNA"/>
</dbReference>
<evidence type="ECO:0000256" key="4">
    <source>
        <dbReference type="ARBA" id="ARBA00004406"/>
    </source>
</evidence>
<evidence type="ECO:0000256" key="13">
    <source>
        <dbReference type="ARBA" id="ARBA00023033"/>
    </source>
</evidence>
<dbReference type="InterPro" id="IPR036396">
    <property type="entry name" value="Cyt_P450_sf"/>
</dbReference>
<keyword evidence="11 17" id="KW-0560">Oxidoreductase</keyword>
<dbReference type="Pfam" id="PF00067">
    <property type="entry name" value="p450"/>
    <property type="match status" value="1"/>
</dbReference>
<evidence type="ECO:0000256" key="10">
    <source>
        <dbReference type="ARBA" id="ARBA00022848"/>
    </source>
</evidence>
<evidence type="ECO:0000256" key="5">
    <source>
        <dbReference type="ARBA" id="ARBA00010617"/>
    </source>
</evidence>
<dbReference type="PANTHER" id="PTHR24292:SF54">
    <property type="entry name" value="CYP9F3-RELATED"/>
    <property type="match status" value="1"/>
</dbReference>
<evidence type="ECO:0000256" key="14">
    <source>
        <dbReference type="ARBA" id="ARBA00023136"/>
    </source>
</evidence>
<dbReference type="PANTHER" id="PTHR24292">
    <property type="entry name" value="CYTOCHROME P450"/>
    <property type="match status" value="1"/>
</dbReference>
<keyword evidence="8 16" id="KW-0479">Metal-binding</keyword>
<organism evidence="18 19">
    <name type="scientific">Leptosia nina</name>
    <dbReference type="NCBI Taxonomy" id="320188"/>
    <lineage>
        <taxon>Eukaryota</taxon>
        <taxon>Metazoa</taxon>
        <taxon>Ecdysozoa</taxon>
        <taxon>Arthropoda</taxon>
        <taxon>Hexapoda</taxon>
        <taxon>Insecta</taxon>
        <taxon>Pterygota</taxon>
        <taxon>Neoptera</taxon>
        <taxon>Endopterygota</taxon>
        <taxon>Lepidoptera</taxon>
        <taxon>Glossata</taxon>
        <taxon>Ditrysia</taxon>
        <taxon>Papilionoidea</taxon>
        <taxon>Pieridae</taxon>
        <taxon>Pierinae</taxon>
        <taxon>Leptosia</taxon>
    </lineage>
</organism>
<comment type="cofactor">
    <cofactor evidence="1 16">
        <name>heme</name>
        <dbReference type="ChEBI" id="CHEBI:30413"/>
    </cofactor>
</comment>
<evidence type="ECO:0000256" key="1">
    <source>
        <dbReference type="ARBA" id="ARBA00001971"/>
    </source>
</evidence>
<proteinExistence type="inferred from homology"/>
<comment type="caution">
    <text evidence="18">The sequence shown here is derived from an EMBL/GenBank/DDBJ whole genome shotgun (WGS) entry which is preliminary data.</text>
</comment>
<dbReference type="GO" id="GO:0005789">
    <property type="term" value="C:endoplasmic reticulum membrane"/>
    <property type="evidence" value="ECO:0007669"/>
    <property type="project" value="UniProtKB-SubCell"/>
</dbReference>
<comment type="catalytic activity">
    <reaction evidence="15">
        <text>an organic molecule + reduced [NADPH--hemoprotein reductase] + O2 = an alcohol + oxidized [NADPH--hemoprotein reductase] + H2O + H(+)</text>
        <dbReference type="Rhea" id="RHEA:17149"/>
        <dbReference type="Rhea" id="RHEA-COMP:11964"/>
        <dbReference type="Rhea" id="RHEA-COMP:11965"/>
        <dbReference type="ChEBI" id="CHEBI:15377"/>
        <dbReference type="ChEBI" id="CHEBI:15378"/>
        <dbReference type="ChEBI" id="CHEBI:15379"/>
        <dbReference type="ChEBI" id="CHEBI:30879"/>
        <dbReference type="ChEBI" id="CHEBI:57618"/>
        <dbReference type="ChEBI" id="CHEBI:58210"/>
        <dbReference type="ChEBI" id="CHEBI:142491"/>
        <dbReference type="EC" id="1.14.14.1"/>
    </reaction>
</comment>
<keyword evidence="19" id="KW-1185">Reference proteome</keyword>
<keyword evidence="7 16" id="KW-0349">Heme</keyword>
<evidence type="ECO:0000256" key="6">
    <source>
        <dbReference type="ARBA" id="ARBA00012109"/>
    </source>
</evidence>
<dbReference type="InterPro" id="IPR001128">
    <property type="entry name" value="Cyt_P450"/>
</dbReference>
<evidence type="ECO:0000256" key="11">
    <source>
        <dbReference type="ARBA" id="ARBA00023002"/>
    </source>
</evidence>
<dbReference type="PRINTS" id="PR00385">
    <property type="entry name" value="P450"/>
</dbReference>
<dbReference type="AlphaFoldDB" id="A0AAV1JVN0"/>
<sequence length="475" mass="54356">MYWRRRNVTFYHKNKVTGVFWDFMTKDLAFFEGFRQIYKEYPNEPAVGVGSFLTPALYVIDPVNIHHVVTADFNSFNHRGIETNVNDLLADNILFMNGNRWRIVRQHMTPLFTSTRLKSMYYIIDKSARDFITQLNSNPKLLTQNVQDTLSTFCSAAICAAVFGVTTKSIFDSPFLDMSKEALSSNFITNLKFTLGNISPPVFKALKISFFKDHEKFFIGAIKEILRKREQENAKKYDFADLCVQLQSSGNMVDRSTGLELAPTDELLAAQAFFFFVAGVDPAASAMFCALVELGRNPKYLKRLHKEIDATFEKHNSELSYDAINDMEFLEMALSESLRMHPPIGFLTRQCVNDTVLPTGNIRVAKGTKIFTPIFELHHDERYYPDPEVYNPERFSPENRHKIASVAFLPFGKGNRVCVGKRYATLQVKAGLVHLLRNFTVKTIVKDGGIRYSKQQVQVRLDNVDVELIPRDIKN</sequence>
<dbReference type="CDD" id="cd11056">
    <property type="entry name" value="CYP6-like"/>
    <property type="match status" value="1"/>
</dbReference>
<dbReference type="InterPro" id="IPR050476">
    <property type="entry name" value="Insect_CytP450_Detox"/>
</dbReference>
<evidence type="ECO:0000256" key="2">
    <source>
        <dbReference type="ARBA" id="ARBA00003690"/>
    </source>
</evidence>
<evidence type="ECO:0000256" key="9">
    <source>
        <dbReference type="ARBA" id="ARBA00022824"/>
    </source>
</evidence>
<dbReference type="SUPFAM" id="SSF48264">
    <property type="entry name" value="Cytochrome P450"/>
    <property type="match status" value="1"/>
</dbReference>
<feature type="binding site" description="axial binding residue" evidence="16">
    <location>
        <position position="418"/>
    </location>
    <ligand>
        <name>heme</name>
        <dbReference type="ChEBI" id="CHEBI:30413"/>
    </ligand>
    <ligandPart>
        <name>Fe</name>
        <dbReference type="ChEBI" id="CHEBI:18248"/>
    </ligandPart>
</feature>
<keyword evidence="10" id="KW-0492">Microsome</keyword>
<gene>
    <name evidence="18" type="ORF">LNINA_LOCUS11499</name>
</gene>
<dbReference type="EC" id="1.14.14.1" evidence="6"/>
<accession>A0AAV1JVN0</accession>
<evidence type="ECO:0000313" key="18">
    <source>
        <dbReference type="EMBL" id="CAK1552455.1"/>
    </source>
</evidence>
<dbReference type="GO" id="GO:0020037">
    <property type="term" value="F:heme binding"/>
    <property type="evidence" value="ECO:0007669"/>
    <property type="project" value="InterPro"/>
</dbReference>
<evidence type="ECO:0000256" key="3">
    <source>
        <dbReference type="ARBA" id="ARBA00004174"/>
    </source>
</evidence>
<dbReference type="Gene3D" id="1.10.630.10">
    <property type="entry name" value="Cytochrome P450"/>
    <property type="match status" value="1"/>
</dbReference>
<comment type="subcellular location">
    <subcellularLocation>
        <location evidence="4">Endoplasmic reticulum membrane</location>
        <topology evidence="4">Peripheral membrane protein</topology>
    </subcellularLocation>
    <subcellularLocation>
        <location evidence="3">Microsome membrane</location>
        <topology evidence="3">Peripheral membrane protein</topology>
    </subcellularLocation>
</comment>
<dbReference type="PRINTS" id="PR00465">
    <property type="entry name" value="EP450IV"/>
</dbReference>
<evidence type="ECO:0000313" key="19">
    <source>
        <dbReference type="Proteomes" id="UP001497472"/>
    </source>
</evidence>
<evidence type="ECO:0000256" key="8">
    <source>
        <dbReference type="ARBA" id="ARBA00022723"/>
    </source>
</evidence>
<keyword evidence="14" id="KW-0472">Membrane</keyword>
<evidence type="ECO:0000256" key="12">
    <source>
        <dbReference type="ARBA" id="ARBA00023004"/>
    </source>
</evidence>
<keyword evidence="12 16" id="KW-0408">Iron</keyword>
<evidence type="ECO:0000256" key="16">
    <source>
        <dbReference type="PIRSR" id="PIRSR602403-1"/>
    </source>
</evidence>
<name>A0AAV1JVN0_9NEOP</name>
<dbReference type="PROSITE" id="PS00086">
    <property type="entry name" value="CYTOCHROME_P450"/>
    <property type="match status" value="1"/>
</dbReference>
<evidence type="ECO:0000256" key="17">
    <source>
        <dbReference type="RuleBase" id="RU000461"/>
    </source>
</evidence>
<protein>
    <recommendedName>
        <fullName evidence="6">unspecific monooxygenase</fullName>
        <ecNumber evidence="6">1.14.14.1</ecNumber>
    </recommendedName>
</protein>
<keyword evidence="9" id="KW-0256">Endoplasmic reticulum</keyword>
<dbReference type="InterPro" id="IPR002403">
    <property type="entry name" value="Cyt_P450_E_grp-IV"/>
</dbReference>
<dbReference type="GO" id="GO:0005506">
    <property type="term" value="F:iron ion binding"/>
    <property type="evidence" value="ECO:0007669"/>
    <property type="project" value="InterPro"/>
</dbReference>